<gene>
    <name evidence="4" type="ORF">T551_02984</name>
</gene>
<dbReference type="GO" id="GO:0004674">
    <property type="term" value="F:protein serine/threonine kinase activity"/>
    <property type="evidence" value="ECO:0007669"/>
    <property type="project" value="TreeGrafter"/>
</dbReference>
<keyword evidence="5" id="KW-1185">Reference proteome</keyword>
<evidence type="ECO:0000313" key="5">
    <source>
        <dbReference type="Proteomes" id="UP000053447"/>
    </source>
</evidence>
<dbReference type="VEuPathDB" id="FungiDB:T551_02984"/>
<dbReference type="Pfam" id="PF00069">
    <property type="entry name" value="Pkinase"/>
    <property type="match status" value="1"/>
</dbReference>
<reference evidence="5" key="1">
    <citation type="journal article" date="2016" name="Nat. Commun.">
        <title>Genome analysis of three Pneumocystis species reveals adaptation mechanisms to life exclusively in mammalian hosts.</title>
        <authorList>
            <person name="Ma L."/>
            <person name="Chen Z."/>
            <person name="Huang D.W."/>
            <person name="Kutty G."/>
            <person name="Ishihara M."/>
            <person name="Wang H."/>
            <person name="Abouelleil A."/>
            <person name="Bishop L."/>
            <person name="Davey E."/>
            <person name="Deng R."/>
            <person name="Deng X."/>
            <person name="Fan L."/>
            <person name="Fantoni G."/>
            <person name="Fitzgerald M."/>
            <person name="Gogineni E."/>
            <person name="Goldberg J.M."/>
            <person name="Handley G."/>
            <person name="Hu X."/>
            <person name="Huber C."/>
            <person name="Jiao X."/>
            <person name="Jones K."/>
            <person name="Levin J.Z."/>
            <person name="Liu Y."/>
            <person name="Macdonald P."/>
            <person name="Melnikov A."/>
            <person name="Raley C."/>
            <person name="Sassi M."/>
            <person name="Sherman B.T."/>
            <person name="Song X."/>
            <person name="Sykes S."/>
            <person name="Tran B."/>
            <person name="Walsh L."/>
            <person name="Xia Y."/>
            <person name="Yang J."/>
            <person name="Young S."/>
            <person name="Zeng Q."/>
            <person name="Zheng X."/>
            <person name="Stephens R."/>
            <person name="Nusbaum C."/>
            <person name="Birren B.W."/>
            <person name="Azadi P."/>
            <person name="Lempicki R.A."/>
            <person name="Cuomo C.A."/>
            <person name="Kovacs J.A."/>
        </authorList>
    </citation>
    <scope>NUCLEOTIDE SEQUENCE [LARGE SCALE GENOMIC DNA]</scope>
    <source>
        <strain evidence="5">RU7</strain>
    </source>
</reference>
<dbReference type="FunFam" id="1.10.510.10:FF:000571">
    <property type="entry name" value="Maternal embryonic leucine zipper kinase"/>
    <property type="match status" value="1"/>
</dbReference>
<dbReference type="STRING" id="1408657.A0A0W4ZGJ4"/>
<dbReference type="InterPro" id="IPR008271">
    <property type="entry name" value="Ser/Thr_kinase_AS"/>
</dbReference>
<dbReference type="SUPFAM" id="SSF56112">
    <property type="entry name" value="Protein kinase-like (PK-like)"/>
    <property type="match status" value="1"/>
</dbReference>
<dbReference type="PANTHER" id="PTHR24346:SF110">
    <property type="entry name" value="NON-SPECIFIC SERINE_THREONINE PROTEIN KINASE"/>
    <property type="match status" value="1"/>
</dbReference>
<dbReference type="Proteomes" id="UP000053447">
    <property type="component" value="Unassembled WGS sequence"/>
</dbReference>
<proteinExistence type="predicted"/>
<dbReference type="SMART" id="SM00220">
    <property type="entry name" value="S_TKc"/>
    <property type="match status" value="1"/>
</dbReference>
<dbReference type="PANTHER" id="PTHR24346">
    <property type="entry name" value="MAP/MICROTUBULE AFFINITY-REGULATING KINASE"/>
    <property type="match status" value="1"/>
</dbReference>
<evidence type="ECO:0000256" key="2">
    <source>
        <dbReference type="ARBA" id="ARBA00022840"/>
    </source>
</evidence>
<dbReference type="PROSITE" id="PS50011">
    <property type="entry name" value="PROTEIN_KINASE_DOM"/>
    <property type="match status" value="1"/>
</dbReference>
<dbReference type="GeneID" id="28941502"/>
<dbReference type="GO" id="GO:0035556">
    <property type="term" value="P:intracellular signal transduction"/>
    <property type="evidence" value="ECO:0007669"/>
    <property type="project" value="TreeGrafter"/>
</dbReference>
<dbReference type="InterPro" id="IPR011009">
    <property type="entry name" value="Kinase-like_dom_sf"/>
</dbReference>
<accession>A0A0W4ZGJ4</accession>
<organism evidence="4 5">
    <name type="scientific">Pneumocystis jirovecii (strain RU7)</name>
    <name type="common">Human pneumocystis pneumonia agent</name>
    <dbReference type="NCBI Taxonomy" id="1408657"/>
    <lineage>
        <taxon>Eukaryota</taxon>
        <taxon>Fungi</taxon>
        <taxon>Dikarya</taxon>
        <taxon>Ascomycota</taxon>
        <taxon>Taphrinomycotina</taxon>
        <taxon>Pneumocystomycetes</taxon>
        <taxon>Pneumocystaceae</taxon>
        <taxon>Pneumocystis</taxon>
    </lineage>
</organism>
<dbReference type="Gene3D" id="1.10.510.10">
    <property type="entry name" value="Transferase(Phosphotransferase) domain 1"/>
    <property type="match status" value="1"/>
</dbReference>
<name>A0A0W4ZGJ4_PNEJ7</name>
<dbReference type="RefSeq" id="XP_018228455.1">
    <property type="nucleotide sequence ID" value="XM_018375247.1"/>
</dbReference>
<evidence type="ECO:0000313" key="4">
    <source>
        <dbReference type="EMBL" id="KTW27485.1"/>
    </source>
</evidence>
<dbReference type="OrthoDB" id="193931at2759"/>
<feature type="domain" description="Protein kinase" evidence="3">
    <location>
        <begin position="50"/>
        <end position="342"/>
    </location>
</feature>
<protein>
    <recommendedName>
        <fullName evidence="3">Protein kinase domain-containing protein</fullName>
    </recommendedName>
</protein>
<dbReference type="PROSITE" id="PS00108">
    <property type="entry name" value="PROTEIN_KINASE_ST"/>
    <property type="match status" value="1"/>
</dbReference>
<evidence type="ECO:0000259" key="3">
    <source>
        <dbReference type="PROSITE" id="PS50011"/>
    </source>
</evidence>
<dbReference type="InterPro" id="IPR000719">
    <property type="entry name" value="Prot_kinase_dom"/>
</dbReference>
<keyword evidence="1" id="KW-0547">Nucleotide-binding</keyword>
<comment type="caution">
    <text evidence="4">The sequence shown here is derived from an EMBL/GenBank/DDBJ whole genome shotgun (WGS) entry which is preliminary data.</text>
</comment>
<dbReference type="EMBL" id="LFWA01000014">
    <property type="protein sequence ID" value="KTW27485.1"/>
    <property type="molecule type" value="Genomic_DNA"/>
</dbReference>
<dbReference type="AlphaFoldDB" id="A0A0W4ZGJ4"/>
<dbReference type="GO" id="GO:0005737">
    <property type="term" value="C:cytoplasm"/>
    <property type="evidence" value="ECO:0007669"/>
    <property type="project" value="TreeGrafter"/>
</dbReference>
<dbReference type="GO" id="GO:0005524">
    <property type="term" value="F:ATP binding"/>
    <property type="evidence" value="ECO:0007669"/>
    <property type="project" value="UniProtKB-KW"/>
</dbReference>
<sequence length="732" mass="82331">MTAVLQQLPLPPPRTSSLQNQQFKSDHFHSSNNLDCKINTELHETRFGDYILGQTLGEGEFGKVKLGWPRRRFLQSSDGLSRSDVEVAIKLIRKDSINGSRTRLNKIKREIYILQRVCHPNIVRLFDVIETSRYIGIILEYASGGELFDFILLHRYLKDNVASKLFAQLISGVLYLHRKGIVHRDLKLENLLLDRNKNIIVTDFGFANVFDVGDNLNSFSNMDCFDGRSLKRGDLMQTSCGSPCYAAPELVIGEGCYVGRKVDVWSCGVILYAMLAGYLPFDDDPNNPDGDNINLLYKYIINTPLTFPEYVSALARDLLKRLLVPDPKRRASLQDITIHPWLIHHVELFDIATDIAEASTSNPLYDRRHVSSSIMSQPKSNLRANCEKYSYVNSGSSLGYMSRGQQISPALSKNKRHTVHIDYVQQQTQNHKNSVITDQNCYLKRNSVNDDLNDMMSSLDISSSTTQNATCHDFIYSSLSVLKPVFESNKASSAKGLTKVSATPQLNKLPVPLKKPRPTSYQSPIGIFDDSSMNLMHSLHANGHNNQVKRNSTFIPVTNFAPSKAGSSYEKNDLYASRATPSLLPIPIVSKNVESSRSPTKYTPIQTMDTRLGTLPSDDKHVKEKAVNTHKRGSNSISIGAERFFGKIWNGNSHNSSRSLSIDKNNKNVSHVAHVDLLIHAESETMSKLNIKNKSSKASKQKKMSMNINEKNNGTARVMEWFTRRRKSKDVT</sequence>
<keyword evidence="2" id="KW-0067">ATP-binding</keyword>
<evidence type="ECO:0000256" key="1">
    <source>
        <dbReference type="ARBA" id="ARBA00022741"/>
    </source>
</evidence>